<organism evidence="4 5">
    <name type="scientific">Delftia deserti</name>
    <dbReference type="NCBI Taxonomy" id="1651218"/>
    <lineage>
        <taxon>Bacteria</taxon>
        <taxon>Pseudomonadati</taxon>
        <taxon>Pseudomonadota</taxon>
        <taxon>Betaproteobacteria</taxon>
        <taxon>Burkholderiales</taxon>
        <taxon>Comamonadaceae</taxon>
        <taxon>Delftia</taxon>
    </lineage>
</organism>
<proteinExistence type="predicted"/>
<accession>A0ABW5EPS1</accession>
<feature type="domain" description="Tyr recombinase" evidence="3">
    <location>
        <begin position="161"/>
        <end position="342"/>
    </location>
</feature>
<dbReference type="InterPro" id="IPR011010">
    <property type="entry name" value="DNA_brk_join_enz"/>
</dbReference>
<keyword evidence="1" id="KW-0229">DNA integration</keyword>
<dbReference type="InterPro" id="IPR050090">
    <property type="entry name" value="Tyrosine_recombinase_XerCD"/>
</dbReference>
<dbReference type="Pfam" id="PF00589">
    <property type="entry name" value="Phage_integrase"/>
    <property type="match status" value="1"/>
</dbReference>
<evidence type="ECO:0000256" key="1">
    <source>
        <dbReference type="ARBA" id="ARBA00022908"/>
    </source>
</evidence>
<protein>
    <submittedName>
        <fullName evidence="4">Tyrosine-type recombinase/integrase</fullName>
    </submittedName>
</protein>
<dbReference type="SUPFAM" id="SSF56349">
    <property type="entry name" value="DNA breaking-rejoining enzymes"/>
    <property type="match status" value="1"/>
</dbReference>
<gene>
    <name evidence="4" type="ORF">ACFSPV_12935</name>
</gene>
<dbReference type="PROSITE" id="PS51898">
    <property type="entry name" value="TYR_RECOMBINASE"/>
    <property type="match status" value="1"/>
</dbReference>
<evidence type="ECO:0000313" key="5">
    <source>
        <dbReference type="Proteomes" id="UP001597287"/>
    </source>
</evidence>
<evidence type="ECO:0000256" key="2">
    <source>
        <dbReference type="ARBA" id="ARBA00023172"/>
    </source>
</evidence>
<dbReference type="PANTHER" id="PTHR30349:SF94">
    <property type="entry name" value="INTEGRASE_RECOMBINASE HI_1414-RELATED"/>
    <property type="match status" value="1"/>
</dbReference>
<dbReference type="EMBL" id="JBHUIG010000013">
    <property type="protein sequence ID" value="MFD2319618.1"/>
    <property type="molecule type" value="Genomic_DNA"/>
</dbReference>
<keyword evidence="5" id="KW-1185">Reference proteome</keyword>
<dbReference type="InterPro" id="IPR002104">
    <property type="entry name" value="Integrase_catalytic"/>
</dbReference>
<keyword evidence="2" id="KW-0233">DNA recombination</keyword>
<evidence type="ECO:0000313" key="4">
    <source>
        <dbReference type="EMBL" id="MFD2319618.1"/>
    </source>
</evidence>
<dbReference type="InterPro" id="IPR013762">
    <property type="entry name" value="Integrase-like_cat_sf"/>
</dbReference>
<dbReference type="Gene3D" id="1.10.443.10">
    <property type="entry name" value="Intergrase catalytic core"/>
    <property type="match status" value="1"/>
</dbReference>
<dbReference type="RefSeq" id="WP_380105779.1">
    <property type="nucleotide sequence ID" value="NZ_JBHSIH010000001.1"/>
</dbReference>
<dbReference type="PANTHER" id="PTHR30349">
    <property type="entry name" value="PHAGE INTEGRASE-RELATED"/>
    <property type="match status" value="1"/>
</dbReference>
<reference evidence="5" key="1">
    <citation type="journal article" date="2019" name="Int. J. Syst. Evol. Microbiol.">
        <title>The Global Catalogue of Microorganisms (GCM) 10K type strain sequencing project: providing services to taxonomists for standard genome sequencing and annotation.</title>
        <authorList>
            <consortium name="The Broad Institute Genomics Platform"/>
            <consortium name="The Broad Institute Genome Sequencing Center for Infectious Disease"/>
            <person name="Wu L."/>
            <person name="Ma J."/>
        </authorList>
    </citation>
    <scope>NUCLEOTIDE SEQUENCE [LARGE SCALE GENOMIC DNA]</scope>
    <source>
        <strain evidence="5">CCUG 62793</strain>
    </source>
</reference>
<name>A0ABW5EPS1_9BURK</name>
<evidence type="ECO:0000259" key="3">
    <source>
        <dbReference type="PROSITE" id="PS51898"/>
    </source>
</evidence>
<sequence length="342" mass="39110">MGVWVAYFRKLKTGWRAEVERMGVRRTAVRPTKAEAQAWAVAEEAAILAGARGEFPRRTLAEAVERYRCEVTDKKPSSTARADNLRFDAWLRDFPELAAKVFHEVTGDDLARWRDARLKQVSGSSVLREAQQFRPIWSLAVKQWKWAGKSPWPEIKLPGKAHARRRTGQWSEIRLMLRSAMVSPRVAPVAPMQQAAWAMLVALHTGMRSGEILRMSRSNVDLRRKVYELPHHKTEAIVGARRVPLTSRAVRLLRVLDASAEAAGRDAYWTISDASRDTLYRKLRDRVMVEGLRFHDLRATALTWLSKRVDVMTLARISGHVDINELFNTYYRESAEDIAARL</sequence>
<comment type="caution">
    <text evidence="4">The sequence shown here is derived from an EMBL/GenBank/DDBJ whole genome shotgun (WGS) entry which is preliminary data.</text>
</comment>
<dbReference type="Proteomes" id="UP001597287">
    <property type="component" value="Unassembled WGS sequence"/>
</dbReference>